<dbReference type="PANTHER" id="PTHR30327:SF1">
    <property type="entry name" value="UPF0301 PROTEIN YQGE"/>
    <property type="match status" value="1"/>
</dbReference>
<comment type="caution">
    <text evidence="3">The sequence shown here is derived from an EMBL/GenBank/DDBJ whole genome shotgun (WGS) entry which is preliminary data.</text>
</comment>
<dbReference type="GO" id="GO:0005829">
    <property type="term" value="C:cytosol"/>
    <property type="evidence" value="ECO:0007669"/>
    <property type="project" value="TreeGrafter"/>
</dbReference>
<dbReference type="RefSeq" id="WP_085009548.1">
    <property type="nucleotide sequence ID" value="NZ_NAAD01000003.1"/>
</dbReference>
<name>A0A1X0YBR3_9BACT</name>
<evidence type="ECO:0000256" key="1">
    <source>
        <dbReference type="ARBA" id="ARBA00009600"/>
    </source>
</evidence>
<gene>
    <name evidence="3" type="ORF">B5V00_04425</name>
</gene>
<evidence type="ECO:0000313" key="3">
    <source>
        <dbReference type="EMBL" id="ORJ62533.1"/>
    </source>
</evidence>
<proteinExistence type="inferred from homology"/>
<dbReference type="Pfam" id="PF02622">
    <property type="entry name" value="DUF179"/>
    <property type="match status" value="1"/>
</dbReference>
<dbReference type="PANTHER" id="PTHR30327">
    <property type="entry name" value="UNCHARACTERIZED PROTEIN YQGE"/>
    <property type="match status" value="1"/>
</dbReference>
<organism evidence="3 4">
    <name type="scientific">Geothermobacter hydrogeniphilus</name>
    <dbReference type="NCBI Taxonomy" id="1969733"/>
    <lineage>
        <taxon>Bacteria</taxon>
        <taxon>Pseudomonadati</taxon>
        <taxon>Thermodesulfobacteriota</taxon>
        <taxon>Desulfuromonadia</taxon>
        <taxon>Desulfuromonadales</taxon>
        <taxon>Geothermobacteraceae</taxon>
        <taxon>Geothermobacter</taxon>
    </lineage>
</organism>
<dbReference type="InterPro" id="IPR003774">
    <property type="entry name" value="AlgH-like"/>
</dbReference>
<evidence type="ECO:0008006" key="5">
    <source>
        <dbReference type="Google" id="ProtNLM"/>
    </source>
</evidence>
<protein>
    <recommendedName>
        <fullName evidence="5">YqgE/AlgH family protein</fullName>
    </recommendedName>
</protein>
<feature type="chain" id="PRO_5012213725" description="YqgE/AlgH family protein" evidence="2">
    <location>
        <begin position="24"/>
        <end position="207"/>
    </location>
</feature>
<reference evidence="3 4" key="1">
    <citation type="submission" date="2017-03" db="EMBL/GenBank/DDBJ databases">
        <title>Genome sequence of Geothermobacter sp. EPR-M, Deep-Sea Iron Reducer.</title>
        <authorList>
            <person name="Tully B."/>
            <person name="Savalia P."/>
            <person name="Abuyen K."/>
            <person name="Baughan C."/>
            <person name="Romero E."/>
            <person name="Ronkowski C."/>
            <person name="Torres B."/>
            <person name="Tremblay J."/>
            <person name="Trujillo A."/>
            <person name="Tyler M."/>
            <person name="Perez-Rodriguez I."/>
            <person name="Amend J."/>
        </authorList>
    </citation>
    <scope>NUCLEOTIDE SEQUENCE [LARGE SCALE GENOMIC DNA]</scope>
    <source>
        <strain evidence="3 4">EPR-M</strain>
    </source>
</reference>
<dbReference type="STRING" id="1969733.B5V00_04425"/>
<dbReference type="EMBL" id="NAAD01000003">
    <property type="protein sequence ID" value="ORJ62533.1"/>
    <property type="molecule type" value="Genomic_DNA"/>
</dbReference>
<dbReference type="Gene3D" id="3.40.1740.10">
    <property type="entry name" value="VC0467-like"/>
    <property type="match status" value="1"/>
</dbReference>
<accession>A0A1X0YBR3</accession>
<dbReference type="AlphaFoldDB" id="A0A1X0YBR3"/>
<evidence type="ECO:0000313" key="4">
    <source>
        <dbReference type="Proteomes" id="UP000193136"/>
    </source>
</evidence>
<dbReference type="OrthoDB" id="9807486at2"/>
<dbReference type="Proteomes" id="UP000193136">
    <property type="component" value="Unassembled WGS sequence"/>
</dbReference>
<keyword evidence="2" id="KW-0732">Signal</keyword>
<evidence type="ECO:0000256" key="2">
    <source>
        <dbReference type="SAM" id="SignalP"/>
    </source>
</evidence>
<dbReference type="SUPFAM" id="SSF143456">
    <property type="entry name" value="VC0467-like"/>
    <property type="match status" value="1"/>
</dbReference>
<sequence length="207" mass="23124">MSVRYLLAVLLLSVLLCPAPAVALDPAPGRLLVARQGLKDPRFQKTVILLLRHDDQGSVGLILNRPTRFSLARSFPQFDKVFSGLRGALWLGGPVSPRSALVLLESDSPPPGSRPVFGRVHVTGVRQLVLWLQADHHQERFRVYAGSAGWAPGQLEAELRRGDWDVAPATEETIFGRNPHRQWQQEQDLRPLLIRLWSPVPRQLFSG</sequence>
<comment type="similarity">
    <text evidence="1">Belongs to the UPF0301 (AlgH) family.</text>
</comment>
<feature type="signal peptide" evidence="2">
    <location>
        <begin position="1"/>
        <end position="23"/>
    </location>
</feature>
<keyword evidence="4" id="KW-1185">Reference proteome</keyword>